<organism evidence="1 2">
    <name type="scientific">Dendrobium catenatum</name>
    <dbReference type="NCBI Taxonomy" id="906689"/>
    <lineage>
        <taxon>Eukaryota</taxon>
        <taxon>Viridiplantae</taxon>
        <taxon>Streptophyta</taxon>
        <taxon>Embryophyta</taxon>
        <taxon>Tracheophyta</taxon>
        <taxon>Spermatophyta</taxon>
        <taxon>Magnoliopsida</taxon>
        <taxon>Liliopsida</taxon>
        <taxon>Asparagales</taxon>
        <taxon>Orchidaceae</taxon>
        <taxon>Epidendroideae</taxon>
        <taxon>Malaxideae</taxon>
        <taxon>Dendrobiinae</taxon>
        <taxon>Dendrobium</taxon>
    </lineage>
</organism>
<evidence type="ECO:0000313" key="2">
    <source>
        <dbReference type="Proteomes" id="UP000233837"/>
    </source>
</evidence>
<sequence>MSPIHMIRDIIKNKYDAPYLSWKKIPKLVRDIWFGEFQVYLFGMISNMRFNLY</sequence>
<dbReference type="EMBL" id="KZ502032">
    <property type="protein sequence ID" value="PKU84787.1"/>
    <property type="molecule type" value="Genomic_DNA"/>
</dbReference>
<protein>
    <submittedName>
        <fullName evidence="1">Uncharacterized protein</fullName>
    </submittedName>
</protein>
<dbReference type="Proteomes" id="UP000233837">
    <property type="component" value="Unassembled WGS sequence"/>
</dbReference>
<name>A0A2I0XA27_9ASPA</name>
<proteinExistence type="predicted"/>
<reference evidence="1 2" key="2">
    <citation type="journal article" date="2017" name="Nature">
        <title>The Apostasia genome and the evolution of orchids.</title>
        <authorList>
            <person name="Zhang G.Q."/>
            <person name="Liu K.W."/>
            <person name="Li Z."/>
            <person name="Lohaus R."/>
            <person name="Hsiao Y.Y."/>
            <person name="Niu S.C."/>
            <person name="Wang J.Y."/>
            <person name="Lin Y.C."/>
            <person name="Xu Q."/>
            <person name="Chen L.J."/>
            <person name="Yoshida K."/>
            <person name="Fujiwara S."/>
            <person name="Wang Z.W."/>
            <person name="Zhang Y.Q."/>
            <person name="Mitsuda N."/>
            <person name="Wang M."/>
            <person name="Liu G.H."/>
            <person name="Pecoraro L."/>
            <person name="Huang H.X."/>
            <person name="Xiao X.J."/>
            <person name="Lin M."/>
            <person name="Wu X.Y."/>
            <person name="Wu W.L."/>
            <person name="Chen Y.Y."/>
            <person name="Chang S.B."/>
            <person name="Sakamoto S."/>
            <person name="Ohme-Takagi M."/>
            <person name="Yagi M."/>
            <person name="Zeng S.J."/>
            <person name="Shen C.Y."/>
            <person name="Yeh C.M."/>
            <person name="Luo Y.B."/>
            <person name="Tsai W.C."/>
            <person name="Van de Peer Y."/>
            <person name="Liu Z.J."/>
        </authorList>
    </citation>
    <scope>NUCLEOTIDE SEQUENCE [LARGE SCALE GENOMIC DNA]</scope>
    <source>
        <tissue evidence="1">The whole plant</tissue>
    </source>
</reference>
<dbReference type="AlphaFoldDB" id="A0A2I0XA27"/>
<accession>A0A2I0XA27</accession>
<gene>
    <name evidence="1" type="ORF">MA16_Dca008197</name>
</gene>
<evidence type="ECO:0000313" key="1">
    <source>
        <dbReference type="EMBL" id="PKU84787.1"/>
    </source>
</evidence>
<reference evidence="1 2" key="1">
    <citation type="journal article" date="2016" name="Sci. Rep.">
        <title>The Dendrobium catenatum Lindl. genome sequence provides insights into polysaccharide synthase, floral development and adaptive evolution.</title>
        <authorList>
            <person name="Zhang G.Q."/>
            <person name="Xu Q."/>
            <person name="Bian C."/>
            <person name="Tsai W.C."/>
            <person name="Yeh C.M."/>
            <person name="Liu K.W."/>
            <person name="Yoshida K."/>
            <person name="Zhang L.S."/>
            <person name="Chang S.B."/>
            <person name="Chen F."/>
            <person name="Shi Y."/>
            <person name="Su Y.Y."/>
            <person name="Zhang Y.Q."/>
            <person name="Chen L.J."/>
            <person name="Yin Y."/>
            <person name="Lin M."/>
            <person name="Huang H."/>
            <person name="Deng H."/>
            <person name="Wang Z.W."/>
            <person name="Zhu S.L."/>
            <person name="Zhao X."/>
            <person name="Deng C."/>
            <person name="Niu S.C."/>
            <person name="Huang J."/>
            <person name="Wang M."/>
            <person name="Liu G.H."/>
            <person name="Yang H.J."/>
            <person name="Xiao X.J."/>
            <person name="Hsiao Y.Y."/>
            <person name="Wu W.L."/>
            <person name="Chen Y.Y."/>
            <person name="Mitsuda N."/>
            <person name="Ohme-Takagi M."/>
            <person name="Luo Y.B."/>
            <person name="Van de Peer Y."/>
            <person name="Liu Z.J."/>
        </authorList>
    </citation>
    <scope>NUCLEOTIDE SEQUENCE [LARGE SCALE GENOMIC DNA]</scope>
    <source>
        <tissue evidence="1">The whole plant</tissue>
    </source>
</reference>
<keyword evidence="2" id="KW-1185">Reference proteome</keyword>